<proteinExistence type="predicted"/>
<feature type="region of interest" description="Disordered" evidence="1">
    <location>
        <begin position="98"/>
        <end position="148"/>
    </location>
</feature>
<reference evidence="2 3" key="1">
    <citation type="submission" date="2024-02" db="EMBL/GenBank/DDBJ databases">
        <title>Discinaceae phylogenomics.</title>
        <authorList>
            <person name="Dirks A.C."/>
            <person name="James T.Y."/>
        </authorList>
    </citation>
    <scope>NUCLEOTIDE SEQUENCE [LARGE SCALE GENOMIC DNA]</scope>
    <source>
        <strain evidence="2 3">ACD0624</strain>
    </source>
</reference>
<feature type="region of interest" description="Disordered" evidence="1">
    <location>
        <begin position="1"/>
        <end position="54"/>
    </location>
</feature>
<evidence type="ECO:0008006" key="4">
    <source>
        <dbReference type="Google" id="ProtNLM"/>
    </source>
</evidence>
<comment type="caution">
    <text evidence="2">The sequence shown here is derived from an EMBL/GenBank/DDBJ whole genome shotgun (WGS) entry which is preliminary data.</text>
</comment>
<feature type="compositionally biased region" description="Basic and acidic residues" evidence="1">
    <location>
        <begin position="137"/>
        <end position="148"/>
    </location>
</feature>
<gene>
    <name evidence="2" type="ORF">Q9L58_010119</name>
</gene>
<keyword evidence="3" id="KW-1185">Reference proteome</keyword>
<evidence type="ECO:0000256" key="1">
    <source>
        <dbReference type="SAM" id="MobiDB-lite"/>
    </source>
</evidence>
<sequence>MASANNPSKTRHSRNFYITIQPKGPHQARDDGKGKGEKPAKVKPSKTENDPGSLVDKFSKLLDQKFGHWALVVDAYETDQEKHSKRFIEICTRHTEGTAYDSDQSDRYEDDEEEGLPQVSGFDHGPLGMRFASGPKPPRESGKPREAFSEPDYKAVGGVCWKLLTTLKSRTRFSNSEIRKEADRIWKRQADYRLMDNNCQRFCILLAIHIRAKQSTVLRLLHAKTVKKQAGTGEKALGMVVKLYEKVSKIAK</sequence>
<feature type="compositionally biased region" description="Basic and acidic residues" evidence="1">
    <location>
        <begin position="27"/>
        <end position="49"/>
    </location>
</feature>
<evidence type="ECO:0000313" key="2">
    <source>
        <dbReference type="EMBL" id="KAL0631028.1"/>
    </source>
</evidence>
<dbReference type="Proteomes" id="UP001447188">
    <property type="component" value="Unassembled WGS sequence"/>
</dbReference>
<organism evidence="2 3">
    <name type="scientific">Discina gigas</name>
    <dbReference type="NCBI Taxonomy" id="1032678"/>
    <lineage>
        <taxon>Eukaryota</taxon>
        <taxon>Fungi</taxon>
        <taxon>Dikarya</taxon>
        <taxon>Ascomycota</taxon>
        <taxon>Pezizomycotina</taxon>
        <taxon>Pezizomycetes</taxon>
        <taxon>Pezizales</taxon>
        <taxon>Discinaceae</taxon>
        <taxon>Discina</taxon>
    </lineage>
</organism>
<evidence type="ECO:0000313" key="3">
    <source>
        <dbReference type="Proteomes" id="UP001447188"/>
    </source>
</evidence>
<protein>
    <recommendedName>
        <fullName evidence="4">PPPDE domain-containing protein</fullName>
    </recommendedName>
</protein>
<dbReference type="EMBL" id="JBBBZM010000314">
    <property type="protein sequence ID" value="KAL0631028.1"/>
    <property type="molecule type" value="Genomic_DNA"/>
</dbReference>
<name>A0ABR3G5B5_9PEZI</name>
<accession>A0ABR3G5B5</accession>